<comment type="caution">
    <text evidence="3">The sequence shown here is derived from an EMBL/GenBank/DDBJ whole genome shotgun (WGS) entry which is preliminary data.</text>
</comment>
<evidence type="ECO:0000313" key="3">
    <source>
        <dbReference type="EMBL" id="KAK0447522.1"/>
    </source>
</evidence>
<evidence type="ECO:0000313" key="4">
    <source>
        <dbReference type="Proteomes" id="UP001175226"/>
    </source>
</evidence>
<keyword evidence="4" id="KW-1185">Reference proteome</keyword>
<keyword evidence="2" id="KW-0812">Transmembrane</keyword>
<evidence type="ECO:0000256" key="1">
    <source>
        <dbReference type="SAM" id="MobiDB-lite"/>
    </source>
</evidence>
<dbReference type="Proteomes" id="UP001175226">
    <property type="component" value="Unassembled WGS sequence"/>
</dbReference>
<proteinExistence type="predicted"/>
<feature type="transmembrane region" description="Helical" evidence="2">
    <location>
        <begin position="108"/>
        <end position="130"/>
    </location>
</feature>
<evidence type="ECO:0000256" key="2">
    <source>
        <dbReference type="SAM" id="Phobius"/>
    </source>
</evidence>
<name>A0AA39JS75_9AGAR</name>
<gene>
    <name evidence="3" type="ORF">EV421DRAFT_1733387</name>
</gene>
<organism evidence="3 4">
    <name type="scientific">Armillaria borealis</name>
    <dbReference type="NCBI Taxonomy" id="47425"/>
    <lineage>
        <taxon>Eukaryota</taxon>
        <taxon>Fungi</taxon>
        <taxon>Dikarya</taxon>
        <taxon>Basidiomycota</taxon>
        <taxon>Agaricomycotina</taxon>
        <taxon>Agaricomycetes</taxon>
        <taxon>Agaricomycetidae</taxon>
        <taxon>Agaricales</taxon>
        <taxon>Marasmiineae</taxon>
        <taxon>Physalacriaceae</taxon>
        <taxon>Armillaria</taxon>
    </lineage>
</organism>
<dbReference type="AlphaFoldDB" id="A0AA39JS75"/>
<sequence length="280" mass="30840">MAGADVMVGRNFIHSVSKPKRTPHQTNASLSRSRRRDNACVENANAHTQVQTQNSTCPKTSLPVSGSITAELKEGLNGSYEAAFSLLKSYVVKRFGSMQVSDTSRDCLVYLSSGIGLVISMTIPILAQFLSSAAMVLRWTPGTESPYSVPAGIFSPFFTVFDDDDENRIHKLGQNEEHWTDSQGFSSGEIVAKVLKEEREKTHFNKGQNKKWHATNTFVASVSSSIPWNNASLGQASGELRLNVRKFDREMNDTASVPPWHDIRGLGIWRTCGMALRGTV</sequence>
<accession>A0AA39JS75</accession>
<keyword evidence="2" id="KW-0472">Membrane</keyword>
<keyword evidence="2" id="KW-1133">Transmembrane helix</keyword>
<reference evidence="3" key="1">
    <citation type="submission" date="2023-06" db="EMBL/GenBank/DDBJ databases">
        <authorList>
            <consortium name="Lawrence Berkeley National Laboratory"/>
            <person name="Ahrendt S."/>
            <person name="Sahu N."/>
            <person name="Indic B."/>
            <person name="Wong-Bajracharya J."/>
            <person name="Merenyi Z."/>
            <person name="Ke H.-M."/>
            <person name="Monk M."/>
            <person name="Kocsube S."/>
            <person name="Drula E."/>
            <person name="Lipzen A."/>
            <person name="Balint B."/>
            <person name="Henrissat B."/>
            <person name="Andreopoulos B."/>
            <person name="Martin F.M."/>
            <person name="Harder C.B."/>
            <person name="Rigling D."/>
            <person name="Ford K.L."/>
            <person name="Foster G.D."/>
            <person name="Pangilinan J."/>
            <person name="Papanicolaou A."/>
            <person name="Barry K."/>
            <person name="LaButti K."/>
            <person name="Viragh M."/>
            <person name="Koriabine M."/>
            <person name="Yan M."/>
            <person name="Riley R."/>
            <person name="Champramary S."/>
            <person name="Plett K.L."/>
            <person name="Tsai I.J."/>
            <person name="Slot J."/>
            <person name="Sipos G."/>
            <person name="Plett J."/>
            <person name="Nagy L.G."/>
            <person name="Grigoriev I.V."/>
        </authorList>
    </citation>
    <scope>NUCLEOTIDE SEQUENCE</scope>
    <source>
        <strain evidence="3">FPL87.14</strain>
    </source>
</reference>
<protein>
    <submittedName>
        <fullName evidence="3">Uncharacterized protein</fullName>
    </submittedName>
</protein>
<feature type="region of interest" description="Disordered" evidence="1">
    <location>
        <begin position="13"/>
        <end position="37"/>
    </location>
</feature>
<dbReference type="EMBL" id="JAUEPT010000011">
    <property type="protein sequence ID" value="KAK0447522.1"/>
    <property type="molecule type" value="Genomic_DNA"/>
</dbReference>